<organism evidence="2 3">
    <name type="scientific">Methylomonas lenta</name>
    <dbReference type="NCBI Taxonomy" id="980561"/>
    <lineage>
        <taxon>Bacteria</taxon>
        <taxon>Pseudomonadati</taxon>
        <taxon>Pseudomonadota</taxon>
        <taxon>Gammaproteobacteria</taxon>
        <taxon>Methylococcales</taxon>
        <taxon>Methylococcaceae</taxon>
        <taxon>Methylomonas</taxon>
    </lineage>
</organism>
<dbReference type="RefSeq" id="WP_066980693.1">
    <property type="nucleotide sequence ID" value="NZ_LUUI01000092.1"/>
</dbReference>
<feature type="transmembrane region" description="Helical" evidence="1">
    <location>
        <begin position="82"/>
        <end position="106"/>
    </location>
</feature>
<name>A0A177NH19_9GAMM</name>
<gene>
    <name evidence="2" type="ORF">A1359_06950</name>
</gene>
<protein>
    <submittedName>
        <fullName evidence="2">Uncharacterized protein</fullName>
    </submittedName>
</protein>
<accession>A0A177NH19</accession>
<dbReference type="Proteomes" id="UP000078476">
    <property type="component" value="Unassembled WGS sequence"/>
</dbReference>
<evidence type="ECO:0000256" key="1">
    <source>
        <dbReference type="SAM" id="Phobius"/>
    </source>
</evidence>
<dbReference type="EMBL" id="LUUI01000092">
    <property type="protein sequence ID" value="OAI16924.1"/>
    <property type="molecule type" value="Genomic_DNA"/>
</dbReference>
<evidence type="ECO:0000313" key="3">
    <source>
        <dbReference type="Proteomes" id="UP000078476"/>
    </source>
</evidence>
<keyword evidence="1" id="KW-0812">Transmembrane</keyword>
<proteinExistence type="predicted"/>
<dbReference type="AlphaFoldDB" id="A0A177NH19"/>
<feature type="transmembrane region" description="Helical" evidence="1">
    <location>
        <begin position="45"/>
        <end position="70"/>
    </location>
</feature>
<reference evidence="2 3" key="1">
    <citation type="submission" date="2016-03" db="EMBL/GenBank/DDBJ databases">
        <authorList>
            <person name="Ploux O."/>
        </authorList>
    </citation>
    <scope>NUCLEOTIDE SEQUENCE [LARGE SCALE GENOMIC DNA]</scope>
    <source>
        <strain evidence="2 3">R-45370</strain>
    </source>
</reference>
<evidence type="ECO:0000313" key="2">
    <source>
        <dbReference type="EMBL" id="OAI16924.1"/>
    </source>
</evidence>
<keyword evidence="1" id="KW-1133">Transmembrane helix</keyword>
<keyword evidence="1" id="KW-0472">Membrane</keyword>
<sequence length="109" mass="12455">MTLWQKSRYVFAIIAQGVGIVWLMMAIYFIAKYYRDTENPLRHEYWFAVWIGIIYSTGFCLSSALLAVTVKNAIPRVAFRLLTVPALIIGLLLLIIYLGSMAYGIMVRT</sequence>
<feature type="transmembrane region" description="Helical" evidence="1">
    <location>
        <begin position="9"/>
        <end position="30"/>
    </location>
</feature>
<keyword evidence="3" id="KW-1185">Reference proteome</keyword>
<comment type="caution">
    <text evidence="2">The sequence shown here is derived from an EMBL/GenBank/DDBJ whole genome shotgun (WGS) entry which is preliminary data.</text>
</comment>